<reference evidence="2 3" key="1">
    <citation type="journal article" date="2019" name="Int. J. Syst. Evol. Microbiol.">
        <title>The Global Catalogue of Microorganisms (GCM) 10K type strain sequencing project: providing services to taxonomists for standard genome sequencing and annotation.</title>
        <authorList>
            <consortium name="The Broad Institute Genomics Platform"/>
            <consortium name="The Broad Institute Genome Sequencing Center for Infectious Disease"/>
            <person name="Wu L."/>
            <person name="Ma J."/>
        </authorList>
    </citation>
    <scope>NUCLEOTIDE SEQUENCE [LARGE SCALE GENOMIC DNA]</scope>
    <source>
        <strain evidence="2 3">JCM 3272</strain>
    </source>
</reference>
<proteinExistence type="predicted"/>
<gene>
    <name evidence="2" type="ORF">GCM10010170_010430</name>
</gene>
<organism evidence="2 3">
    <name type="scientific">Dactylosporangium salmoneum</name>
    <dbReference type="NCBI Taxonomy" id="53361"/>
    <lineage>
        <taxon>Bacteria</taxon>
        <taxon>Bacillati</taxon>
        <taxon>Actinomycetota</taxon>
        <taxon>Actinomycetes</taxon>
        <taxon>Micromonosporales</taxon>
        <taxon>Micromonosporaceae</taxon>
        <taxon>Dactylosporangium</taxon>
    </lineage>
</organism>
<evidence type="ECO:0000313" key="3">
    <source>
        <dbReference type="Proteomes" id="UP001501444"/>
    </source>
</evidence>
<name>A0ABN3FJZ2_9ACTN</name>
<evidence type="ECO:0000313" key="2">
    <source>
        <dbReference type="EMBL" id="GAA2331743.1"/>
    </source>
</evidence>
<accession>A0ABN3FJZ2</accession>
<dbReference type="InterPro" id="IPR046036">
    <property type="entry name" value="DUF5994"/>
</dbReference>
<comment type="caution">
    <text evidence="2">The sequence shown here is derived from an EMBL/GenBank/DDBJ whole genome shotgun (WGS) entry which is preliminary data.</text>
</comment>
<dbReference type="Proteomes" id="UP001501444">
    <property type="component" value="Unassembled WGS sequence"/>
</dbReference>
<feature type="region of interest" description="Disordered" evidence="1">
    <location>
        <begin position="162"/>
        <end position="188"/>
    </location>
</feature>
<keyword evidence="3" id="KW-1185">Reference proteome</keyword>
<dbReference type="EMBL" id="BAAARV010000006">
    <property type="protein sequence ID" value="GAA2331743.1"/>
    <property type="molecule type" value="Genomic_DNA"/>
</dbReference>
<evidence type="ECO:0000256" key="1">
    <source>
        <dbReference type="SAM" id="MobiDB-lite"/>
    </source>
</evidence>
<dbReference type="Pfam" id="PF19457">
    <property type="entry name" value="DUF5994"/>
    <property type="match status" value="1"/>
</dbReference>
<sequence length="188" mass="20226">MFTAAQRATVVPPEPPTHPRLSLTAVRATRSVLDGGWWPRSRDPVAELPGLILALNERYGPIRQLMLNGHSWDGHFRRLAVGTRVVRAGWFSTVDPAILIATTERGDQIDLLVVPPEVSAATADIAMAAAADPSNQLRAPVILAASRTTPTVARSEGVDATTVWDNEGGHDAREGLGKYSRAEVTHGR</sequence>
<protein>
    <submittedName>
        <fullName evidence="2">DUF5994 family protein</fullName>
    </submittedName>
</protein>
<dbReference type="RefSeq" id="WP_344611063.1">
    <property type="nucleotide sequence ID" value="NZ_BAAARV010000006.1"/>
</dbReference>
<feature type="compositionally biased region" description="Basic and acidic residues" evidence="1">
    <location>
        <begin position="167"/>
        <end position="188"/>
    </location>
</feature>